<dbReference type="RefSeq" id="XP_024336946.1">
    <property type="nucleotide sequence ID" value="XM_024479329.1"/>
</dbReference>
<dbReference type="EMBL" id="KZ110600">
    <property type="protein sequence ID" value="OSX60152.1"/>
    <property type="molecule type" value="Genomic_DNA"/>
</dbReference>
<feature type="compositionally biased region" description="Polar residues" evidence="1">
    <location>
        <begin position="45"/>
        <end position="62"/>
    </location>
</feature>
<accession>A0A1X6MV96</accession>
<evidence type="ECO:0000313" key="3">
    <source>
        <dbReference type="Proteomes" id="UP000194127"/>
    </source>
</evidence>
<name>A0A1X6MV96_9APHY</name>
<feature type="compositionally biased region" description="Polar residues" evidence="1">
    <location>
        <begin position="76"/>
        <end position="86"/>
    </location>
</feature>
<keyword evidence="3" id="KW-1185">Reference proteome</keyword>
<proteinExistence type="predicted"/>
<protein>
    <submittedName>
        <fullName evidence="2">Uncharacterized protein</fullName>
    </submittedName>
</protein>
<sequence length="268" mass="28916">MSEAFVPPPVFGDAAKITNLSNDVIGGHSGDPPPLHYDRLRDSDQSNQDLGQQLGDRNSNSDVGHKHDDGAAMDVDTNNDGASTTVGRAGIRGSMSNETLPANMLGHEAYMSSEDPSEGRHATTFSSATHEPQMPDLVTAVRGMYRVLDLINEQGSGGLVDKIIIAQDSLGRLMNDLRPGSYTSMTKVDFNALDTISVKPTGIYGSKNEIVRFLETLGSIDKTIAHSLRTENSQSISAARPRTPTTRKSSMRYTGRKTPPGITMRSRL</sequence>
<reference evidence="2 3" key="1">
    <citation type="submission" date="2017-04" db="EMBL/GenBank/DDBJ databases">
        <title>Genome Sequence of the Model Brown-Rot Fungus Postia placenta SB12.</title>
        <authorList>
            <consortium name="DOE Joint Genome Institute"/>
            <person name="Gaskell J."/>
            <person name="Kersten P."/>
            <person name="Larrondo L.F."/>
            <person name="Canessa P."/>
            <person name="Martinez D."/>
            <person name="Hibbett D."/>
            <person name="Schmoll M."/>
            <person name="Kubicek C.P."/>
            <person name="Martinez A.T."/>
            <person name="Yadav J."/>
            <person name="Master E."/>
            <person name="Magnuson J.K."/>
            <person name="James T."/>
            <person name="Yaver D."/>
            <person name="Berka R."/>
            <person name="Labutti K."/>
            <person name="Lipzen A."/>
            <person name="Aerts A."/>
            <person name="Barry K."/>
            <person name="Henrissat B."/>
            <person name="Blanchette R."/>
            <person name="Grigoriev I."/>
            <person name="Cullen D."/>
        </authorList>
    </citation>
    <scope>NUCLEOTIDE SEQUENCE [LARGE SCALE GENOMIC DNA]</scope>
    <source>
        <strain evidence="2 3">MAD-698-R-SB12</strain>
    </source>
</reference>
<feature type="compositionally biased region" description="Polar residues" evidence="1">
    <location>
        <begin position="230"/>
        <end position="252"/>
    </location>
</feature>
<feature type="region of interest" description="Disordered" evidence="1">
    <location>
        <begin position="21"/>
        <end position="96"/>
    </location>
</feature>
<dbReference type="OrthoDB" id="2803889at2759"/>
<dbReference type="Proteomes" id="UP000194127">
    <property type="component" value="Unassembled WGS sequence"/>
</dbReference>
<evidence type="ECO:0000313" key="2">
    <source>
        <dbReference type="EMBL" id="OSX60152.1"/>
    </source>
</evidence>
<gene>
    <name evidence="2" type="ORF">POSPLADRAFT_1047623</name>
</gene>
<evidence type="ECO:0000256" key="1">
    <source>
        <dbReference type="SAM" id="MobiDB-lite"/>
    </source>
</evidence>
<dbReference type="GeneID" id="36324279"/>
<dbReference type="AlphaFoldDB" id="A0A1X6MV96"/>
<feature type="region of interest" description="Disordered" evidence="1">
    <location>
        <begin position="230"/>
        <end position="268"/>
    </location>
</feature>
<dbReference type="STRING" id="670580.A0A1X6MV96"/>
<organism evidence="2 3">
    <name type="scientific">Postia placenta MAD-698-R-SB12</name>
    <dbReference type="NCBI Taxonomy" id="670580"/>
    <lineage>
        <taxon>Eukaryota</taxon>
        <taxon>Fungi</taxon>
        <taxon>Dikarya</taxon>
        <taxon>Basidiomycota</taxon>
        <taxon>Agaricomycotina</taxon>
        <taxon>Agaricomycetes</taxon>
        <taxon>Polyporales</taxon>
        <taxon>Adustoporiaceae</taxon>
        <taxon>Rhodonia</taxon>
    </lineage>
</organism>